<evidence type="ECO:0000256" key="5">
    <source>
        <dbReference type="ARBA" id="ARBA00023136"/>
    </source>
</evidence>
<keyword evidence="5 7" id="KW-0472">Membrane</keyword>
<evidence type="ECO:0000256" key="6">
    <source>
        <dbReference type="ARBA" id="ARBA00038076"/>
    </source>
</evidence>
<accession>A0ABT1P7Q8</accession>
<feature type="domain" description="ABC3 transporter permease C-terminal" evidence="8">
    <location>
        <begin position="641"/>
        <end position="757"/>
    </location>
</feature>
<feature type="transmembrane region" description="Helical" evidence="7">
    <location>
        <begin position="308"/>
        <end position="328"/>
    </location>
</feature>
<evidence type="ECO:0000313" key="10">
    <source>
        <dbReference type="Proteomes" id="UP001206206"/>
    </source>
</evidence>
<feature type="domain" description="ABC3 transporter permease C-terminal" evidence="8">
    <location>
        <begin position="257"/>
        <end position="375"/>
    </location>
</feature>
<reference evidence="9 10" key="1">
    <citation type="submission" date="2022-06" db="EMBL/GenBank/DDBJ databases">
        <title>Draft genome sequence of type strain Streptomyces rubrisoli DSM 42083.</title>
        <authorList>
            <person name="Duangmal K."/>
            <person name="Klaysubun C."/>
        </authorList>
    </citation>
    <scope>NUCLEOTIDE SEQUENCE [LARGE SCALE GENOMIC DNA]</scope>
    <source>
        <strain evidence="9 10">DSM 42083</strain>
    </source>
</reference>
<keyword evidence="2" id="KW-1003">Cell membrane</keyword>
<feature type="transmembrane region" description="Helical" evidence="7">
    <location>
        <begin position="733"/>
        <end position="752"/>
    </location>
</feature>
<feature type="transmembrane region" description="Helical" evidence="7">
    <location>
        <begin position="285"/>
        <end position="303"/>
    </location>
</feature>
<keyword evidence="10" id="KW-1185">Reference proteome</keyword>
<dbReference type="Proteomes" id="UP001206206">
    <property type="component" value="Unassembled WGS sequence"/>
</dbReference>
<evidence type="ECO:0000256" key="3">
    <source>
        <dbReference type="ARBA" id="ARBA00022692"/>
    </source>
</evidence>
<comment type="subcellular location">
    <subcellularLocation>
        <location evidence="1">Cell membrane</location>
        <topology evidence="1">Multi-pass membrane protein</topology>
    </subcellularLocation>
</comment>
<keyword evidence="4 7" id="KW-1133">Transmembrane helix</keyword>
<feature type="transmembrane region" description="Helical" evidence="7">
    <location>
        <begin position="250"/>
        <end position="273"/>
    </location>
</feature>
<gene>
    <name evidence="9" type="ORF">NON19_05040</name>
</gene>
<dbReference type="PANTHER" id="PTHR30572">
    <property type="entry name" value="MEMBRANE COMPONENT OF TRANSPORTER-RELATED"/>
    <property type="match status" value="1"/>
</dbReference>
<evidence type="ECO:0000313" key="9">
    <source>
        <dbReference type="EMBL" id="MCQ4041410.1"/>
    </source>
</evidence>
<feature type="transmembrane region" description="Helical" evidence="7">
    <location>
        <begin position="348"/>
        <end position="371"/>
    </location>
</feature>
<evidence type="ECO:0000256" key="2">
    <source>
        <dbReference type="ARBA" id="ARBA00022475"/>
    </source>
</evidence>
<feature type="transmembrane region" description="Helical" evidence="7">
    <location>
        <begin position="20"/>
        <end position="40"/>
    </location>
</feature>
<comment type="similarity">
    <text evidence="6">Belongs to the ABC-4 integral membrane protein family.</text>
</comment>
<feature type="transmembrane region" description="Helical" evidence="7">
    <location>
        <begin position="419"/>
        <end position="443"/>
    </location>
</feature>
<sequence length="769" mass="79116">MRALLRWVRADLRAHRGQAALMVLVTAVIAVSLILANALLRDAANPWQRIFLQSRGAHVWIHVRSGADTAPLTRLDGVTGVAGPYSTASADLVRGAEKVSLELRAAGPQLPSVARPLVRSGRWLDPARSDGIVLESSLARAMRADVGGTVTVRARDGATRTMRVLGVADSADQGSYPDWTPGLGWVLPTALDRVEPDPAHIQQAIGLRLRDPGSADFTAQQAVTTLGSGQVTQVTTWQQVRSAMGQDNRLLGLLLGVFGLVALVAAALATAGAAGGRVLAQVRDIAMLKTVGFTPAQVVRLFLYEHTALALAGMALGAGAASLFGPLLPGALGEAMGVWQAEPARAGALAATGAGVVLSIALATALPAWRAGRIPAAPTVRADRPASGISRLARLALLLKLPPALALGSRAAFHRPLRAGLTVARLAIPIMMITVALGSWATLDGFQDHPRQLGLAASLTARPSGIDDAAARRLLTEQPAVAAAYPGAEIPALVPGETTTITLRALGTADHPYPFALAAGHLIRDEDEAVAGQGALNLMHAKVGEWVRVTAGGTPHILHIVGRDIEPDHNGEMLSVDLGALAGPGGTPKAQYYALVLRPGANPTAVRTDLLAASHGRLDVRPVANPAAQLGLVRVVVVGLVGVLTLIGLAELVTATASGLRDHVRDLGVLRAMGLTPRQVTAIIVTSTALLTTAAVLAGTGLGVLLSNRLINMEGQASGVGAGIARMPAPETLLMAGAVAVAVAACVSVVPATRATRARITAALSANRT</sequence>
<feature type="transmembrane region" description="Helical" evidence="7">
    <location>
        <begin position="680"/>
        <end position="706"/>
    </location>
</feature>
<name>A0ABT1P7Q8_9ACTN</name>
<protein>
    <submittedName>
        <fullName evidence="9">ABC transporter permease</fullName>
    </submittedName>
</protein>
<evidence type="ECO:0000256" key="7">
    <source>
        <dbReference type="SAM" id="Phobius"/>
    </source>
</evidence>
<dbReference type="InterPro" id="IPR050250">
    <property type="entry name" value="Macrolide_Exporter_MacB"/>
</dbReference>
<organism evidence="9 10">
    <name type="scientific">Streptantibioticus rubrisoli</name>
    <dbReference type="NCBI Taxonomy" id="1387313"/>
    <lineage>
        <taxon>Bacteria</taxon>
        <taxon>Bacillati</taxon>
        <taxon>Actinomycetota</taxon>
        <taxon>Actinomycetes</taxon>
        <taxon>Kitasatosporales</taxon>
        <taxon>Streptomycetaceae</taxon>
        <taxon>Streptantibioticus</taxon>
    </lineage>
</organism>
<proteinExistence type="inferred from homology"/>
<evidence type="ECO:0000256" key="4">
    <source>
        <dbReference type="ARBA" id="ARBA00022989"/>
    </source>
</evidence>
<dbReference type="InterPro" id="IPR003838">
    <property type="entry name" value="ABC3_permease_C"/>
</dbReference>
<comment type="caution">
    <text evidence="9">The sequence shown here is derived from an EMBL/GenBank/DDBJ whole genome shotgun (WGS) entry which is preliminary data.</text>
</comment>
<dbReference type="Pfam" id="PF02687">
    <property type="entry name" value="FtsX"/>
    <property type="match status" value="2"/>
</dbReference>
<dbReference type="RefSeq" id="WP_255925397.1">
    <property type="nucleotide sequence ID" value="NZ_JANFNH010000003.1"/>
</dbReference>
<evidence type="ECO:0000256" key="1">
    <source>
        <dbReference type="ARBA" id="ARBA00004651"/>
    </source>
</evidence>
<keyword evidence="3 7" id="KW-0812">Transmembrane</keyword>
<feature type="transmembrane region" description="Helical" evidence="7">
    <location>
        <begin position="635"/>
        <end position="660"/>
    </location>
</feature>
<dbReference type="PANTHER" id="PTHR30572:SF4">
    <property type="entry name" value="ABC TRANSPORTER PERMEASE YTRF"/>
    <property type="match status" value="1"/>
</dbReference>
<evidence type="ECO:0000259" key="8">
    <source>
        <dbReference type="Pfam" id="PF02687"/>
    </source>
</evidence>
<dbReference type="EMBL" id="JANFNH010000003">
    <property type="protein sequence ID" value="MCQ4041410.1"/>
    <property type="molecule type" value="Genomic_DNA"/>
</dbReference>